<reference evidence="1" key="1">
    <citation type="journal article" date="2014" name="Front. Microbiol.">
        <title>High frequency of phylogenetically diverse reductive dehalogenase-homologous genes in deep subseafloor sedimentary metagenomes.</title>
        <authorList>
            <person name="Kawai M."/>
            <person name="Futagami T."/>
            <person name="Toyoda A."/>
            <person name="Takaki Y."/>
            <person name="Nishi S."/>
            <person name="Hori S."/>
            <person name="Arai W."/>
            <person name="Tsubouchi T."/>
            <person name="Morono Y."/>
            <person name="Uchiyama I."/>
            <person name="Ito T."/>
            <person name="Fujiyama A."/>
            <person name="Inagaki F."/>
            <person name="Takami H."/>
        </authorList>
    </citation>
    <scope>NUCLEOTIDE SEQUENCE</scope>
    <source>
        <strain evidence="1">Expedition CK06-06</strain>
    </source>
</reference>
<dbReference type="Gene3D" id="3.60.21.10">
    <property type="match status" value="1"/>
</dbReference>
<accession>X1LLI8</accession>
<sequence>MGGHSHRQFSKRVGEKLYINPGSVGQPRDVGGRAAWAILQIDGDNINFDFVDSSYDFEKIAAQAAKLDPHIPYLQSIFSREL</sequence>
<proteinExistence type="predicted"/>
<gene>
    <name evidence="1" type="ORF">S06H3_22923</name>
</gene>
<name>X1LLI8_9ZZZZ</name>
<dbReference type="InterPro" id="IPR029052">
    <property type="entry name" value="Metallo-depent_PP-like"/>
</dbReference>
<dbReference type="AlphaFoldDB" id="X1LLI8"/>
<dbReference type="SUPFAM" id="SSF56300">
    <property type="entry name" value="Metallo-dependent phosphatases"/>
    <property type="match status" value="1"/>
</dbReference>
<organism evidence="1">
    <name type="scientific">marine sediment metagenome</name>
    <dbReference type="NCBI Taxonomy" id="412755"/>
    <lineage>
        <taxon>unclassified sequences</taxon>
        <taxon>metagenomes</taxon>
        <taxon>ecological metagenomes</taxon>
    </lineage>
</organism>
<evidence type="ECO:0000313" key="1">
    <source>
        <dbReference type="EMBL" id="GAI03275.1"/>
    </source>
</evidence>
<protein>
    <submittedName>
        <fullName evidence="1">Uncharacterized protein</fullName>
    </submittedName>
</protein>
<dbReference type="EMBL" id="BARV01012355">
    <property type="protein sequence ID" value="GAI03275.1"/>
    <property type="molecule type" value="Genomic_DNA"/>
</dbReference>
<comment type="caution">
    <text evidence="1">The sequence shown here is derived from an EMBL/GenBank/DDBJ whole genome shotgun (WGS) entry which is preliminary data.</text>
</comment>